<keyword evidence="3" id="KW-0325">Glycoprotein</keyword>
<proteinExistence type="predicted"/>
<sequence>MLLVVVNTTTSICVNATSDSLKPGDTVTYKSKLCSKQGKNQPVDVKSAVLSLAYSGALKIESQNRKPIIIYLSTQPTNNTVATMLDTGNLVIQQLHPNGTMTLATMDGDELARPVNVDAVKKYFV</sequence>
<reference evidence="6" key="3">
    <citation type="submission" date="2015-04" db="UniProtKB">
        <authorList>
            <consortium name="EnsemblPlants"/>
        </authorList>
    </citation>
    <scope>IDENTIFICATION</scope>
    <source>
        <strain evidence="6">cv. Jemalong A17</strain>
    </source>
</reference>
<feature type="domain" description="Bulb-type lectin" evidence="4">
    <location>
        <begin position="39"/>
        <end position="101"/>
    </location>
</feature>
<dbReference type="EMBL" id="CM001224">
    <property type="protein sequence ID" value="AET02801.2"/>
    <property type="molecule type" value="Genomic_DNA"/>
</dbReference>
<reference evidence="5 7" key="1">
    <citation type="journal article" date="2011" name="Nature">
        <title>The Medicago genome provides insight into the evolution of rhizobial symbioses.</title>
        <authorList>
            <person name="Young N.D."/>
            <person name="Debelle F."/>
            <person name="Oldroyd G.E."/>
            <person name="Geurts R."/>
            <person name="Cannon S.B."/>
            <person name="Udvardi M.K."/>
            <person name="Benedito V.A."/>
            <person name="Mayer K.F."/>
            <person name="Gouzy J."/>
            <person name="Schoof H."/>
            <person name="Van de Peer Y."/>
            <person name="Proost S."/>
            <person name="Cook D.R."/>
            <person name="Meyers B.C."/>
            <person name="Spannagl M."/>
            <person name="Cheung F."/>
            <person name="De Mita S."/>
            <person name="Krishnakumar V."/>
            <person name="Gundlach H."/>
            <person name="Zhou S."/>
            <person name="Mudge J."/>
            <person name="Bharti A.K."/>
            <person name="Murray J.D."/>
            <person name="Naoumkina M.A."/>
            <person name="Rosen B."/>
            <person name="Silverstein K.A."/>
            <person name="Tang H."/>
            <person name="Rombauts S."/>
            <person name="Zhao P.X."/>
            <person name="Zhou P."/>
            <person name="Barbe V."/>
            <person name="Bardou P."/>
            <person name="Bechner M."/>
            <person name="Bellec A."/>
            <person name="Berger A."/>
            <person name="Berges H."/>
            <person name="Bidwell S."/>
            <person name="Bisseling T."/>
            <person name="Choisne N."/>
            <person name="Couloux A."/>
            <person name="Denny R."/>
            <person name="Deshpande S."/>
            <person name="Dai X."/>
            <person name="Doyle J.J."/>
            <person name="Dudez A.M."/>
            <person name="Farmer A.D."/>
            <person name="Fouteau S."/>
            <person name="Franken C."/>
            <person name="Gibelin C."/>
            <person name="Gish J."/>
            <person name="Goldstein S."/>
            <person name="Gonzalez A.J."/>
            <person name="Green P.J."/>
            <person name="Hallab A."/>
            <person name="Hartog M."/>
            <person name="Hua A."/>
            <person name="Humphray S.J."/>
            <person name="Jeong D.H."/>
            <person name="Jing Y."/>
            <person name="Jocker A."/>
            <person name="Kenton S.M."/>
            <person name="Kim D.J."/>
            <person name="Klee K."/>
            <person name="Lai H."/>
            <person name="Lang C."/>
            <person name="Lin S."/>
            <person name="Macmil S.L."/>
            <person name="Magdelenat G."/>
            <person name="Matthews L."/>
            <person name="McCorrison J."/>
            <person name="Monaghan E.L."/>
            <person name="Mun J.H."/>
            <person name="Najar F.Z."/>
            <person name="Nicholson C."/>
            <person name="Noirot C."/>
            <person name="O'Bleness M."/>
            <person name="Paule C.R."/>
            <person name="Poulain J."/>
            <person name="Prion F."/>
            <person name="Qin B."/>
            <person name="Qu C."/>
            <person name="Retzel E.F."/>
            <person name="Riddle C."/>
            <person name="Sallet E."/>
            <person name="Samain S."/>
            <person name="Samson N."/>
            <person name="Sanders I."/>
            <person name="Saurat O."/>
            <person name="Scarpelli C."/>
            <person name="Schiex T."/>
            <person name="Segurens B."/>
            <person name="Severin A.J."/>
            <person name="Sherrier D.J."/>
            <person name="Shi R."/>
            <person name="Sims S."/>
            <person name="Singer S.R."/>
            <person name="Sinharoy S."/>
            <person name="Sterck L."/>
            <person name="Viollet A."/>
            <person name="Wang B.B."/>
            <person name="Wang K."/>
            <person name="Wang M."/>
            <person name="Wang X."/>
            <person name="Warfsmann J."/>
            <person name="Weissenbach J."/>
            <person name="White D.D."/>
            <person name="White J.D."/>
            <person name="Wiley G.B."/>
            <person name="Wincker P."/>
            <person name="Xing Y."/>
            <person name="Yang L."/>
            <person name="Yao Z."/>
            <person name="Ying F."/>
            <person name="Zhai J."/>
            <person name="Zhou L."/>
            <person name="Zuber A."/>
            <person name="Denarie J."/>
            <person name="Dixon R.A."/>
            <person name="May G.D."/>
            <person name="Schwartz D.C."/>
            <person name="Rogers J."/>
            <person name="Quetier F."/>
            <person name="Town C.D."/>
            <person name="Roe B.A."/>
        </authorList>
    </citation>
    <scope>NUCLEOTIDE SEQUENCE [LARGE SCALE GENOMIC DNA]</scope>
    <source>
        <strain evidence="5">A17</strain>
        <strain evidence="6 7">cv. Jemalong A17</strain>
    </source>
</reference>
<keyword evidence="7" id="KW-1185">Reference proteome</keyword>
<evidence type="ECO:0000313" key="7">
    <source>
        <dbReference type="Proteomes" id="UP000002051"/>
    </source>
</evidence>
<evidence type="ECO:0000313" key="6">
    <source>
        <dbReference type="EnsemblPlants" id="AET02801"/>
    </source>
</evidence>
<dbReference type="Pfam" id="PF01453">
    <property type="entry name" value="B_lectin"/>
    <property type="match status" value="1"/>
</dbReference>
<accession>G7LA19</accession>
<evidence type="ECO:0000313" key="5">
    <source>
        <dbReference type="EMBL" id="AET02801.2"/>
    </source>
</evidence>
<dbReference type="EnsemblPlants" id="AET02801">
    <property type="protein sequence ID" value="AET02801"/>
    <property type="gene ID" value="MTR_8g052370"/>
</dbReference>
<dbReference type="PaxDb" id="3880-AET02801"/>
<evidence type="ECO:0000259" key="4">
    <source>
        <dbReference type="Pfam" id="PF01453"/>
    </source>
</evidence>
<protein>
    <submittedName>
        <fullName evidence="5">Serine/Threonine-kinase, putative</fullName>
    </submittedName>
</protein>
<accession>A0A0C3Y0K8</accession>
<gene>
    <name evidence="5" type="ordered locus">MTR_8g052370</name>
</gene>
<dbReference type="InterPro" id="IPR001480">
    <property type="entry name" value="Bulb-type_lectin_dom"/>
</dbReference>
<name>G7LA19_MEDTR</name>
<dbReference type="InterPro" id="IPR036426">
    <property type="entry name" value="Bulb-type_lectin_dom_sf"/>
</dbReference>
<dbReference type="SUPFAM" id="SSF51110">
    <property type="entry name" value="alpha-D-mannose-specific plant lectins"/>
    <property type="match status" value="1"/>
</dbReference>
<evidence type="ECO:0000256" key="1">
    <source>
        <dbReference type="ARBA" id="ARBA00022729"/>
    </source>
</evidence>
<dbReference type="HOGENOM" id="CLU_1996045_0_0_1"/>
<evidence type="ECO:0000256" key="3">
    <source>
        <dbReference type="ARBA" id="ARBA00023180"/>
    </source>
</evidence>
<keyword evidence="2" id="KW-1015">Disulfide bond</keyword>
<evidence type="ECO:0000256" key="2">
    <source>
        <dbReference type="ARBA" id="ARBA00023157"/>
    </source>
</evidence>
<organism evidence="5 7">
    <name type="scientific">Medicago truncatula</name>
    <name type="common">Barrel medic</name>
    <name type="synonym">Medicago tribuloides</name>
    <dbReference type="NCBI Taxonomy" id="3880"/>
    <lineage>
        <taxon>Eukaryota</taxon>
        <taxon>Viridiplantae</taxon>
        <taxon>Streptophyta</taxon>
        <taxon>Embryophyta</taxon>
        <taxon>Tracheophyta</taxon>
        <taxon>Spermatophyta</taxon>
        <taxon>Magnoliopsida</taxon>
        <taxon>eudicotyledons</taxon>
        <taxon>Gunneridae</taxon>
        <taxon>Pentapetalae</taxon>
        <taxon>rosids</taxon>
        <taxon>fabids</taxon>
        <taxon>Fabales</taxon>
        <taxon>Fabaceae</taxon>
        <taxon>Papilionoideae</taxon>
        <taxon>50 kb inversion clade</taxon>
        <taxon>NPAAA clade</taxon>
        <taxon>Hologalegina</taxon>
        <taxon>IRL clade</taxon>
        <taxon>Trifolieae</taxon>
        <taxon>Medicago</taxon>
    </lineage>
</organism>
<dbReference type="AlphaFoldDB" id="G7LA19"/>
<keyword evidence="1" id="KW-0732">Signal</keyword>
<reference evidence="5 7" key="2">
    <citation type="journal article" date="2014" name="BMC Genomics">
        <title>An improved genome release (version Mt4.0) for the model legume Medicago truncatula.</title>
        <authorList>
            <person name="Tang H."/>
            <person name="Krishnakumar V."/>
            <person name="Bidwell S."/>
            <person name="Rosen B."/>
            <person name="Chan A."/>
            <person name="Zhou S."/>
            <person name="Gentzbittel L."/>
            <person name="Childs K.L."/>
            <person name="Yandell M."/>
            <person name="Gundlach H."/>
            <person name="Mayer K.F."/>
            <person name="Schwartz D.C."/>
            <person name="Town C.D."/>
        </authorList>
    </citation>
    <scope>GENOME REANNOTATION</scope>
    <source>
        <strain evidence="5">A17</strain>
        <strain evidence="6 7">cv. Jemalong A17</strain>
    </source>
</reference>
<dbReference type="Proteomes" id="UP000002051">
    <property type="component" value="Chromosome 8"/>
</dbReference>